<evidence type="ECO:0000256" key="13">
    <source>
        <dbReference type="SAM" id="MobiDB-lite"/>
    </source>
</evidence>
<keyword evidence="4 12" id="KW-0210">Decarboxylase</keyword>
<keyword evidence="12" id="KW-0496">Mitochondrion</keyword>
<evidence type="ECO:0000313" key="16">
    <source>
        <dbReference type="Proteomes" id="UP000009131"/>
    </source>
</evidence>
<keyword evidence="7 12" id="KW-0472">Membrane</keyword>
<organism evidence="15 16">
    <name type="scientific">Mixia osmundae (strain CBS 9802 / IAM 14324 / JCM 22182 / KY 12970)</name>
    <dbReference type="NCBI Taxonomy" id="764103"/>
    <lineage>
        <taxon>Eukaryota</taxon>
        <taxon>Fungi</taxon>
        <taxon>Dikarya</taxon>
        <taxon>Basidiomycota</taxon>
        <taxon>Pucciniomycotina</taxon>
        <taxon>Mixiomycetes</taxon>
        <taxon>Mixiales</taxon>
        <taxon>Mixiaceae</taxon>
        <taxon>Mixia</taxon>
    </lineage>
</organism>
<comment type="subunit">
    <text evidence="12">Heterodimer of a large membrane-associated beta subunit and a small pyruvoyl-containing alpha subunit.</text>
</comment>
<feature type="compositionally biased region" description="Polar residues" evidence="13">
    <location>
        <begin position="47"/>
        <end position="64"/>
    </location>
</feature>
<dbReference type="eggNOG" id="KOG2420">
    <property type="taxonomic scope" value="Eukaryota"/>
</dbReference>
<evidence type="ECO:0000313" key="15">
    <source>
        <dbReference type="EMBL" id="GAA95905.1"/>
    </source>
</evidence>
<dbReference type="InParanoid" id="G7DZ95"/>
<feature type="chain" id="PRO_5023380995" description="Phosphatidylserine decarboxylase 1 beta chain" evidence="12">
    <location>
        <begin position="1"/>
        <end position="506"/>
    </location>
</feature>
<evidence type="ECO:0000256" key="1">
    <source>
        <dbReference type="ARBA" id="ARBA00005189"/>
    </source>
</evidence>
<accession>G7DZ95</accession>
<dbReference type="InterPro" id="IPR033661">
    <property type="entry name" value="PSD_type1_euk"/>
</dbReference>
<feature type="compositionally biased region" description="Basic and acidic residues" evidence="13">
    <location>
        <begin position="334"/>
        <end position="346"/>
    </location>
</feature>
<feature type="region of interest" description="Disordered" evidence="13">
    <location>
        <begin position="290"/>
        <end position="346"/>
    </location>
</feature>
<gene>
    <name evidence="15" type="primary">Mo02563</name>
    <name evidence="12" type="synonym">PSD1</name>
    <name evidence="15" type="ORF">E5Q_02563</name>
</gene>
<dbReference type="InterPro" id="IPR003817">
    <property type="entry name" value="PS_Dcarbxylase"/>
</dbReference>
<evidence type="ECO:0000256" key="10">
    <source>
        <dbReference type="ARBA" id="ARBA00023264"/>
    </source>
</evidence>
<evidence type="ECO:0000256" key="6">
    <source>
        <dbReference type="ARBA" id="ARBA00023098"/>
    </source>
</evidence>
<comment type="function">
    <text evidence="12">Catalyzes the formation of phosphatidylethanolamine (PtdEtn) from phosphatidylserine (PtdSer). Plays a central role in phospholipid metabolism and in the interorganelle trafficking of phosphatidylserine.</text>
</comment>
<feature type="modified residue" description="Pyruvic acid (Ser); by autocatalysis" evidence="12">
    <location>
        <position position="507"/>
    </location>
</feature>
<dbReference type="NCBIfam" id="TIGR00163">
    <property type="entry name" value="PS_decarb"/>
    <property type="match status" value="1"/>
</dbReference>
<feature type="topological domain" description="Mitochondrial matrix" evidence="12">
    <location>
        <begin position="1"/>
        <end position="89"/>
    </location>
</feature>
<protein>
    <recommendedName>
        <fullName evidence="12">Phosphatidylserine decarboxylase proenzyme 1, mitochondrial</fullName>
        <ecNumber evidence="12">4.1.1.65</ecNumber>
    </recommendedName>
    <component>
        <recommendedName>
            <fullName evidence="12">Phosphatidylserine decarboxylase 1 beta chain</fullName>
        </recommendedName>
    </component>
    <component>
        <recommendedName>
            <fullName evidence="12">Phosphatidylserine decarboxylase 1 alpha chain</fullName>
        </recommendedName>
    </component>
</protein>
<dbReference type="PANTHER" id="PTHR10067">
    <property type="entry name" value="PHOSPHATIDYLSERINE DECARBOXYLASE"/>
    <property type="match status" value="1"/>
</dbReference>
<comment type="pathway">
    <text evidence="12">Phospholipid metabolism; phosphatidylethanolamine biosynthesis; phosphatidylethanolamine from CDP-diacylglycerol: step 2/2.</text>
</comment>
<dbReference type="PANTHER" id="PTHR10067:SF6">
    <property type="entry name" value="PHOSPHATIDYLSERINE DECARBOXYLASE PROENZYME, MITOCHONDRIAL"/>
    <property type="match status" value="1"/>
</dbReference>
<keyword evidence="12" id="KW-0865">Zymogen</keyword>
<feature type="compositionally biased region" description="Basic and acidic residues" evidence="13">
    <location>
        <begin position="312"/>
        <end position="326"/>
    </location>
</feature>
<evidence type="ECO:0000256" key="3">
    <source>
        <dbReference type="ARBA" id="ARBA00022692"/>
    </source>
</evidence>
<comment type="subcellular location">
    <molecule>Phosphatidylserine decarboxylase 1 alpha chain</molecule>
    <subcellularLocation>
        <location evidence="12">Mitochondrion inner membrane</location>
        <topology evidence="12">Peripheral membrane protein</topology>
        <orientation evidence="12">Intermembrane side</orientation>
    </subcellularLocation>
    <text evidence="12">Anchored to the mitochondrial inner membrane through its interaction with the integral membrane beta chain.</text>
</comment>
<feature type="site" description="Cleavage (non-hydrolytic); by autocatalysis" evidence="12">
    <location>
        <begin position="506"/>
        <end position="507"/>
    </location>
</feature>
<comment type="caution">
    <text evidence="15">The sequence shown here is derived from an EMBL/GenBank/DDBJ whole genome shotgun (WGS) entry which is preliminary data.</text>
</comment>
<feature type="region of interest" description="Disordered" evidence="13">
    <location>
        <begin position="41"/>
        <end position="71"/>
    </location>
</feature>
<name>G7DZ95_MIXOS</name>
<feature type="region of interest" description="Disordered" evidence="13">
    <location>
        <begin position="242"/>
        <end position="275"/>
    </location>
</feature>
<dbReference type="AlphaFoldDB" id="G7DZ95"/>
<evidence type="ECO:0000256" key="8">
    <source>
        <dbReference type="ARBA" id="ARBA00023209"/>
    </source>
</evidence>
<evidence type="ECO:0000256" key="9">
    <source>
        <dbReference type="ARBA" id="ARBA00023239"/>
    </source>
</evidence>
<dbReference type="FunCoup" id="G7DZ95">
    <property type="interactions" value="249"/>
</dbReference>
<evidence type="ECO:0000256" key="4">
    <source>
        <dbReference type="ARBA" id="ARBA00022793"/>
    </source>
</evidence>
<keyword evidence="6 12" id="KW-0443">Lipid metabolism</keyword>
<comment type="similarity">
    <text evidence="12">Belongs to the phosphatidylserine decarboxylase family. PSD-B subfamily. Eukaryotic type I sub-subfamily.</text>
</comment>
<sequence length="551" mass="61331">MAQQRSVSSSSWQYASSSSMTPGLVHANRHTLRLLHRSLRSPSRQRTFMSSAHRSEAHGSSSGPRPSKEGFTTRLRERLRHSPVVWGPIPIGVGIALLGFITFNRQRKRTQAEEADERIKVKGPWSVQVLGALPLRTISRIYGALNSYTLPEWFRVPGYKLYGYIFGVNFDECEVDDLKHYRSLSEFFMRRLKPGARVAEDGVLISPADGKVVNFGYIENRRVEQVKGVTYSLDALLSGVGPEQKKQGVLSKPSVPPTDQTQPPTGKHASSTDEEEFADINGLQYSVDDLIGDEDDTTSSHDSRVGSPPVDADTRPNRSTRYEKTTPVDASVDDSERSARGDSDRTLVTDAQVALSLAKSPDMPWTVKGVPRPGNKMFFAVVYLAPGDYHRFHSPTAWVVERRRHFGGELFSVSPWMAKRLQDLFVLNERVALLGRWRYGFFSMVPVGATNVGSVTLNFDKELRTNAPQRPARPGTFAEATYAKASALLNGQPLRAMEEMGGFWLGSTIVLVFEAPEDFQFVVQHDQKVKVGQLLGDTKAHLQKKGLHKSS</sequence>
<dbReference type="GO" id="GO:0006646">
    <property type="term" value="P:phosphatidylethanolamine biosynthetic process"/>
    <property type="evidence" value="ECO:0007669"/>
    <property type="project" value="UniProtKB-UniRule"/>
</dbReference>
<reference evidence="15 16" key="1">
    <citation type="journal article" date="2011" name="J. Gen. Appl. Microbiol.">
        <title>Draft genome sequencing of the enigmatic basidiomycete Mixia osmundae.</title>
        <authorList>
            <person name="Nishida H."/>
            <person name="Nagatsuka Y."/>
            <person name="Sugiyama J."/>
        </authorList>
    </citation>
    <scope>NUCLEOTIDE SEQUENCE [LARGE SCALE GENOMIC DNA]</scope>
    <source>
        <strain evidence="16">CBS 9802 / IAM 14324 / JCM 22182 / KY 12970</strain>
    </source>
</reference>
<comment type="cofactor">
    <cofactor evidence="12">
        <name>pyruvate</name>
        <dbReference type="ChEBI" id="CHEBI:15361"/>
    </cofactor>
    <text evidence="12">Binds 1 pyruvoyl group covalently per subunit.</text>
</comment>
<reference evidence="15 16" key="2">
    <citation type="journal article" date="2012" name="Open Biol.">
        <title>Characteristics of nucleosomes and linker DNA regions on the genome of the basidiomycete Mixia osmundae revealed by mono- and dinucleosome mapping.</title>
        <authorList>
            <person name="Nishida H."/>
            <person name="Kondo S."/>
            <person name="Matsumoto T."/>
            <person name="Suzuki Y."/>
            <person name="Yoshikawa H."/>
            <person name="Taylor T.D."/>
            <person name="Sugiyama J."/>
        </authorList>
    </citation>
    <scope>NUCLEOTIDE SEQUENCE [LARGE SCALE GENOMIC DNA]</scope>
    <source>
        <strain evidence="16">CBS 9802 / IAM 14324 / JCM 22182 / KY 12970</strain>
    </source>
</reference>
<dbReference type="HOGENOM" id="CLU_029061_1_1_1"/>
<evidence type="ECO:0000256" key="12">
    <source>
        <dbReference type="HAMAP-Rule" id="MF_03208"/>
    </source>
</evidence>
<comment type="pathway">
    <text evidence="1">Lipid metabolism.</text>
</comment>
<dbReference type="GO" id="GO:0004609">
    <property type="term" value="F:phosphatidylserine decarboxylase activity"/>
    <property type="evidence" value="ECO:0007669"/>
    <property type="project" value="UniProtKB-UniRule"/>
</dbReference>
<feature type="chain" id="PRO_5023380994" description="Phosphatidylserine decarboxylase 1 alpha chain" evidence="12">
    <location>
        <begin position="507"/>
        <end position="551"/>
    </location>
</feature>
<evidence type="ECO:0000256" key="14">
    <source>
        <dbReference type="SAM" id="Phobius"/>
    </source>
</evidence>
<keyword evidence="9 12" id="KW-0456">Lyase</keyword>
<keyword evidence="11 12" id="KW-0670">Pyruvate</keyword>
<keyword evidence="16" id="KW-1185">Reference proteome</keyword>
<dbReference type="UniPathway" id="UPA00558">
    <property type="reaction ID" value="UER00616"/>
</dbReference>
<proteinExistence type="inferred from homology"/>
<feature type="active site" description="Charge relay system; for autoendoproteolytic cleavage activity" evidence="12">
    <location>
        <position position="209"/>
    </location>
</feature>
<dbReference type="GO" id="GO:0016540">
    <property type="term" value="P:protein autoprocessing"/>
    <property type="evidence" value="ECO:0007669"/>
    <property type="project" value="UniProtKB-UniRule"/>
</dbReference>
<keyword evidence="5 12" id="KW-1133">Transmembrane helix</keyword>
<comment type="subcellular location">
    <molecule>Phosphatidylserine decarboxylase 1 beta chain</molecule>
    <subcellularLocation>
        <location evidence="12">Mitochondrion inner membrane</location>
        <topology evidence="12">Single-pass membrane protein</topology>
        <orientation evidence="12">Intermembrane side</orientation>
    </subcellularLocation>
</comment>
<dbReference type="HAMAP" id="MF_03208">
    <property type="entry name" value="PS_decarb_PSD_B_type1_euk"/>
    <property type="match status" value="1"/>
</dbReference>
<dbReference type="EMBL" id="BABT02000068">
    <property type="protein sequence ID" value="GAA95905.1"/>
    <property type="molecule type" value="Genomic_DNA"/>
</dbReference>
<dbReference type="Proteomes" id="UP000009131">
    <property type="component" value="Unassembled WGS sequence"/>
</dbReference>
<evidence type="ECO:0000256" key="11">
    <source>
        <dbReference type="ARBA" id="ARBA00023317"/>
    </source>
</evidence>
<feature type="compositionally biased region" description="Low complexity" evidence="13">
    <location>
        <begin position="1"/>
        <end position="19"/>
    </location>
</feature>
<feature type="active site" description="Charge relay system; for autoendoproteolytic cleavage activity" evidence="12">
    <location>
        <position position="507"/>
    </location>
</feature>
<comment type="PTM">
    <text evidence="12">Is synthesized initially as an inactive proenzyme. Formation of the active enzyme involves a self-maturation process in which the active site pyruvoyl group is generated from an internal serine residue via an autocatalytic post-translational modification. Two non-identical subunits are generated from the proenzyme in this reaction, and the pyruvate is formed at the N-terminus of the alpha chain, which is derived from the carboxyl end of the proenzyme. The autoendoproteolytic cleavage occurs by a canonical serine protease mechanism, in which the side chain hydroxyl group of the serine supplies its oxygen atom to form the C-terminus of the beta chain, while the remainder of the serine residue undergoes an oxidative deamination to produce ammonia and the pyruvoyl prosthetic group on the alpha chain. During this reaction, the Ser that is part of the protease active site of the proenzyme becomes the pyruvoyl prosthetic group, which constitutes an essential element of the active site of the mature decarboxylase.</text>
</comment>
<feature type="active site" description="Schiff-base intermediate with substrate; via pyruvic acid; for decarboxylase activity" evidence="12">
    <location>
        <position position="507"/>
    </location>
</feature>
<keyword evidence="2 12" id="KW-0444">Lipid biosynthesis</keyword>
<evidence type="ECO:0000256" key="7">
    <source>
        <dbReference type="ARBA" id="ARBA00023136"/>
    </source>
</evidence>
<feature type="topological domain" description="Mitochondrial intermembrane" evidence="12">
    <location>
        <begin position="109"/>
        <end position="551"/>
    </location>
</feature>
<keyword evidence="12" id="KW-0999">Mitochondrion inner membrane</keyword>
<evidence type="ECO:0000256" key="5">
    <source>
        <dbReference type="ARBA" id="ARBA00022989"/>
    </source>
</evidence>
<keyword evidence="10 12" id="KW-1208">Phospholipid metabolism</keyword>
<dbReference type="InterPro" id="IPR033177">
    <property type="entry name" value="PSD-B"/>
</dbReference>
<feature type="active site" description="Charge relay system; for autoendoproteolytic cleavage activity" evidence="12">
    <location>
        <position position="393"/>
    </location>
</feature>
<comment type="catalytic activity">
    <reaction evidence="12">
        <text>a 1,2-diacyl-sn-glycero-3-phospho-L-serine + H(+) = a 1,2-diacyl-sn-glycero-3-phosphoethanolamine + CO2</text>
        <dbReference type="Rhea" id="RHEA:20828"/>
        <dbReference type="ChEBI" id="CHEBI:15378"/>
        <dbReference type="ChEBI" id="CHEBI:16526"/>
        <dbReference type="ChEBI" id="CHEBI:57262"/>
        <dbReference type="ChEBI" id="CHEBI:64612"/>
        <dbReference type="EC" id="4.1.1.65"/>
    </reaction>
</comment>
<dbReference type="EC" id="4.1.1.65" evidence="12"/>
<feature type="region of interest" description="Disordered" evidence="13">
    <location>
        <begin position="1"/>
        <end position="21"/>
    </location>
</feature>
<dbReference type="OrthoDB" id="4330at2759"/>
<evidence type="ECO:0000256" key="2">
    <source>
        <dbReference type="ARBA" id="ARBA00022516"/>
    </source>
</evidence>
<dbReference type="STRING" id="764103.G7DZ95"/>
<dbReference type="Pfam" id="PF02666">
    <property type="entry name" value="PS_Dcarbxylase"/>
    <property type="match status" value="2"/>
</dbReference>
<feature type="transmembrane region" description="Helical" evidence="14">
    <location>
        <begin position="84"/>
        <end position="103"/>
    </location>
</feature>
<dbReference type="GO" id="GO:0005743">
    <property type="term" value="C:mitochondrial inner membrane"/>
    <property type="evidence" value="ECO:0007669"/>
    <property type="project" value="UniProtKB-SubCell"/>
</dbReference>
<keyword evidence="3 12" id="KW-0812">Transmembrane</keyword>
<keyword evidence="8 12" id="KW-0594">Phospholipid biosynthesis</keyword>